<organism evidence="2 3">
    <name type="scientific">Lentinus brumalis</name>
    <dbReference type="NCBI Taxonomy" id="2498619"/>
    <lineage>
        <taxon>Eukaryota</taxon>
        <taxon>Fungi</taxon>
        <taxon>Dikarya</taxon>
        <taxon>Basidiomycota</taxon>
        <taxon>Agaricomycotina</taxon>
        <taxon>Agaricomycetes</taxon>
        <taxon>Polyporales</taxon>
        <taxon>Polyporaceae</taxon>
        <taxon>Lentinus</taxon>
    </lineage>
</organism>
<gene>
    <name evidence="2" type="ORF">OH76DRAFT_739223</name>
</gene>
<evidence type="ECO:0008006" key="4">
    <source>
        <dbReference type="Google" id="ProtNLM"/>
    </source>
</evidence>
<feature type="compositionally biased region" description="Basic and acidic residues" evidence="1">
    <location>
        <begin position="1"/>
        <end position="17"/>
    </location>
</feature>
<accession>A0A371DSC0</accession>
<evidence type="ECO:0000256" key="1">
    <source>
        <dbReference type="SAM" id="MobiDB-lite"/>
    </source>
</evidence>
<dbReference type="Proteomes" id="UP000256964">
    <property type="component" value="Unassembled WGS sequence"/>
</dbReference>
<dbReference type="AlphaFoldDB" id="A0A371DSC0"/>
<proteinExistence type="predicted"/>
<sequence length="391" mass="44594">MKCPRFPELETRRDLRNSKPSQAVSRPRYTAIKLPGTYKEPLHCSASIQPSRKLAGSSPDLESLYLEHMEATHILPVELLAAIFKYACTDGGYTGCSLARVSKTVRDISREIRFQAVALDSGSAEQYKQFLSCIWKHQLRAKRDHIPAPQVRHLFLAAPRRKVERADRRYTLKAKRELEGFTACVVTLLDIVGPGLYTLSVHEPSYDTEDLHLPDLSGNYPLLEDLCLIGPRLTYYLYNLPRLTRLHLTCKYFTMAHLGDWDERAPNIRHLRLTDLDVEDEPKFESLIDSSKEKPLLQHLKTLVVEASAPPLSYDGMPMQGDVAVEHDSFRKRLTSRQRDPASRPWVLLPHKMSVPPREACLQAAKRDWEDRLQGGPGCWATDIAHVHEDE</sequence>
<dbReference type="STRING" id="139420.A0A371DSC0"/>
<dbReference type="OrthoDB" id="2748701at2759"/>
<dbReference type="EMBL" id="KZ857382">
    <property type="protein sequence ID" value="RDX55421.1"/>
    <property type="molecule type" value="Genomic_DNA"/>
</dbReference>
<dbReference type="SUPFAM" id="SSF52047">
    <property type="entry name" value="RNI-like"/>
    <property type="match status" value="1"/>
</dbReference>
<evidence type="ECO:0000313" key="3">
    <source>
        <dbReference type="Proteomes" id="UP000256964"/>
    </source>
</evidence>
<feature type="region of interest" description="Disordered" evidence="1">
    <location>
        <begin position="1"/>
        <end position="24"/>
    </location>
</feature>
<reference evidence="2 3" key="1">
    <citation type="journal article" date="2018" name="Biotechnol. Biofuels">
        <title>Integrative visual omics of the white-rot fungus Polyporus brumalis exposes the biotechnological potential of its oxidative enzymes for delignifying raw plant biomass.</title>
        <authorList>
            <person name="Miyauchi S."/>
            <person name="Rancon A."/>
            <person name="Drula E."/>
            <person name="Hage H."/>
            <person name="Chaduli D."/>
            <person name="Favel A."/>
            <person name="Grisel S."/>
            <person name="Henrissat B."/>
            <person name="Herpoel-Gimbert I."/>
            <person name="Ruiz-Duenas F.J."/>
            <person name="Chevret D."/>
            <person name="Hainaut M."/>
            <person name="Lin J."/>
            <person name="Wang M."/>
            <person name="Pangilinan J."/>
            <person name="Lipzen A."/>
            <person name="Lesage-Meessen L."/>
            <person name="Navarro D."/>
            <person name="Riley R."/>
            <person name="Grigoriev I.V."/>
            <person name="Zhou S."/>
            <person name="Raouche S."/>
            <person name="Rosso M.N."/>
        </authorList>
    </citation>
    <scope>NUCLEOTIDE SEQUENCE [LARGE SCALE GENOMIC DNA]</scope>
    <source>
        <strain evidence="2 3">BRFM 1820</strain>
    </source>
</reference>
<evidence type="ECO:0000313" key="2">
    <source>
        <dbReference type="EMBL" id="RDX55421.1"/>
    </source>
</evidence>
<protein>
    <recommendedName>
        <fullName evidence="4">F-box domain-containing protein</fullName>
    </recommendedName>
</protein>
<name>A0A371DSC0_9APHY</name>
<keyword evidence="3" id="KW-1185">Reference proteome</keyword>